<evidence type="ECO:0000313" key="2">
    <source>
        <dbReference type="EMBL" id="GAF98925.1"/>
    </source>
</evidence>
<reference evidence="2" key="1">
    <citation type="journal article" date="2014" name="Front. Microbiol.">
        <title>High frequency of phylogenetically diverse reductive dehalogenase-homologous genes in deep subseafloor sedimentary metagenomes.</title>
        <authorList>
            <person name="Kawai M."/>
            <person name="Futagami T."/>
            <person name="Toyoda A."/>
            <person name="Takaki Y."/>
            <person name="Nishi S."/>
            <person name="Hori S."/>
            <person name="Arai W."/>
            <person name="Tsubouchi T."/>
            <person name="Morono Y."/>
            <person name="Uchiyama I."/>
            <person name="Ito T."/>
            <person name="Fujiyama A."/>
            <person name="Inagaki F."/>
            <person name="Takami H."/>
        </authorList>
    </citation>
    <scope>NUCLEOTIDE SEQUENCE</scope>
    <source>
        <strain evidence="2">Expedition CK06-06</strain>
    </source>
</reference>
<comment type="caution">
    <text evidence="2">The sequence shown here is derived from an EMBL/GenBank/DDBJ whole genome shotgun (WGS) entry which is preliminary data.</text>
</comment>
<keyword evidence="1" id="KW-0472">Membrane</keyword>
<evidence type="ECO:0000256" key="1">
    <source>
        <dbReference type="SAM" id="Phobius"/>
    </source>
</evidence>
<gene>
    <name evidence="2" type="ORF">S01H1_23640</name>
</gene>
<dbReference type="EMBL" id="BARS01013728">
    <property type="protein sequence ID" value="GAF98925.1"/>
    <property type="molecule type" value="Genomic_DNA"/>
</dbReference>
<keyword evidence="1" id="KW-1133">Transmembrane helix</keyword>
<feature type="transmembrane region" description="Helical" evidence="1">
    <location>
        <begin position="14"/>
        <end position="35"/>
    </location>
</feature>
<sequence>MSEGPAPDRPQNDVYTVLVILATVVMAGATIYLAVRSQQLFGSWNPFSGA</sequence>
<keyword evidence="1" id="KW-0812">Transmembrane</keyword>
<organism evidence="2">
    <name type="scientific">marine sediment metagenome</name>
    <dbReference type="NCBI Taxonomy" id="412755"/>
    <lineage>
        <taxon>unclassified sequences</taxon>
        <taxon>metagenomes</taxon>
        <taxon>ecological metagenomes</taxon>
    </lineage>
</organism>
<protein>
    <submittedName>
        <fullName evidence="2">Uncharacterized protein</fullName>
    </submittedName>
</protein>
<dbReference type="AlphaFoldDB" id="X0VEF9"/>
<name>X0VEF9_9ZZZZ</name>
<proteinExistence type="predicted"/>
<accession>X0VEF9</accession>